<evidence type="ECO:0000256" key="5">
    <source>
        <dbReference type="ARBA" id="ARBA00022695"/>
    </source>
</evidence>
<feature type="domain" description="PARP catalytic" evidence="17">
    <location>
        <begin position="82"/>
        <end position="288"/>
    </location>
</feature>
<comment type="similarity">
    <text evidence="12">Belongs to the ARTD/PARP family.</text>
</comment>
<evidence type="ECO:0000256" key="2">
    <source>
        <dbReference type="ARBA" id="ARBA00022676"/>
    </source>
</evidence>
<keyword evidence="4 16" id="KW-0812">Transmembrane</keyword>
<gene>
    <name evidence="18" type="ORF">SNE40_003568</name>
</gene>
<evidence type="ECO:0000256" key="15">
    <source>
        <dbReference type="RuleBase" id="RU362114"/>
    </source>
</evidence>
<feature type="transmembrane region" description="Helical" evidence="16">
    <location>
        <begin position="298"/>
        <end position="316"/>
    </location>
</feature>
<keyword evidence="2 15" id="KW-0328">Glycosyltransferase</keyword>
<evidence type="ECO:0000256" key="3">
    <source>
        <dbReference type="ARBA" id="ARBA00022679"/>
    </source>
</evidence>
<keyword evidence="10 16" id="KW-0472">Membrane</keyword>
<dbReference type="InterPro" id="IPR051838">
    <property type="entry name" value="ARTD_PARP"/>
</dbReference>
<evidence type="ECO:0000256" key="7">
    <source>
        <dbReference type="ARBA" id="ARBA00022824"/>
    </source>
</evidence>
<dbReference type="GO" id="GO:0006986">
    <property type="term" value="P:response to unfolded protein"/>
    <property type="evidence" value="ECO:0007669"/>
    <property type="project" value="UniProtKB-KW"/>
</dbReference>
<comment type="caution">
    <text evidence="18">The sequence shown here is derived from an EMBL/GenBank/DDBJ whole genome shotgun (WGS) entry which is preliminary data.</text>
</comment>
<accession>A0AAN8KB47</accession>
<dbReference type="GO" id="GO:0003950">
    <property type="term" value="F:NAD+ poly-ADP-ribosyltransferase activity"/>
    <property type="evidence" value="ECO:0007669"/>
    <property type="project" value="UniProtKB-UniRule"/>
</dbReference>
<dbReference type="PROSITE" id="PS51059">
    <property type="entry name" value="PARP_CATALYTIC"/>
    <property type="match status" value="1"/>
</dbReference>
<evidence type="ECO:0000256" key="1">
    <source>
        <dbReference type="ARBA" id="ARBA00004163"/>
    </source>
</evidence>
<comment type="subunit">
    <text evidence="14">Interacts with KPNB1.</text>
</comment>
<proteinExistence type="inferred from homology"/>
<dbReference type="GO" id="GO:0016779">
    <property type="term" value="F:nucleotidyltransferase activity"/>
    <property type="evidence" value="ECO:0007669"/>
    <property type="project" value="UniProtKB-KW"/>
</dbReference>
<keyword evidence="3 15" id="KW-0808">Transferase</keyword>
<evidence type="ECO:0000256" key="6">
    <source>
        <dbReference type="ARBA" id="ARBA00022765"/>
    </source>
</evidence>
<reference evidence="18 19" key="1">
    <citation type="submission" date="2024-01" db="EMBL/GenBank/DDBJ databases">
        <title>The genome of the rayed Mediterranean limpet Patella caerulea (Linnaeus, 1758).</title>
        <authorList>
            <person name="Anh-Thu Weber A."/>
            <person name="Halstead-Nussloch G."/>
        </authorList>
    </citation>
    <scope>NUCLEOTIDE SEQUENCE [LARGE SCALE GENOMIC DNA]</scope>
    <source>
        <strain evidence="18">AATW-2023a</strain>
        <tissue evidence="18">Whole specimen</tissue>
    </source>
</reference>
<keyword evidence="9 15" id="KW-0520">NAD</keyword>
<evidence type="ECO:0000256" key="16">
    <source>
        <dbReference type="SAM" id="Phobius"/>
    </source>
</evidence>
<keyword evidence="8 16" id="KW-1133">Transmembrane helix</keyword>
<evidence type="ECO:0000256" key="14">
    <source>
        <dbReference type="ARBA" id="ARBA00062100"/>
    </source>
</evidence>
<evidence type="ECO:0000259" key="17">
    <source>
        <dbReference type="PROSITE" id="PS51059"/>
    </source>
</evidence>
<evidence type="ECO:0000256" key="10">
    <source>
        <dbReference type="ARBA" id="ARBA00023136"/>
    </source>
</evidence>
<dbReference type="SUPFAM" id="SSF56399">
    <property type="entry name" value="ADP-ribosylation"/>
    <property type="match status" value="1"/>
</dbReference>
<name>A0AAN8KB47_PATCE</name>
<evidence type="ECO:0000256" key="12">
    <source>
        <dbReference type="ARBA" id="ARBA00024347"/>
    </source>
</evidence>
<dbReference type="EC" id="2.4.2.-" evidence="15"/>
<dbReference type="PANTHER" id="PTHR21328">
    <property type="entry name" value="POLY ADP-RIBOSE POLYMERASE FAMILY, MEMBER PARP"/>
    <property type="match status" value="1"/>
</dbReference>
<evidence type="ECO:0000313" key="18">
    <source>
        <dbReference type="EMBL" id="KAK6192012.1"/>
    </source>
</evidence>
<dbReference type="Pfam" id="PF00644">
    <property type="entry name" value="PARP"/>
    <property type="match status" value="1"/>
</dbReference>
<dbReference type="FunFam" id="3.90.228.10:FF:000005">
    <property type="entry name" value="Poly [ADP-ribose] polymerase"/>
    <property type="match status" value="1"/>
</dbReference>
<evidence type="ECO:0000313" key="19">
    <source>
        <dbReference type="Proteomes" id="UP001347796"/>
    </source>
</evidence>
<dbReference type="InterPro" id="IPR012317">
    <property type="entry name" value="Poly(ADP-ribose)pol_cat_dom"/>
</dbReference>
<evidence type="ECO:0000256" key="8">
    <source>
        <dbReference type="ARBA" id="ARBA00022989"/>
    </source>
</evidence>
<comment type="function">
    <text evidence="13">Intracellular mono-ADP-ribosyltransferase that plays a role in different processes, such as protein translation and unfolded protein response (UPR), through the mono-ADP-ribosylation of proteins involved in those processes. Acts as an inhibitor of protein translation by catalyzing mono-ADP-ribosylation of ribosomal subunits, such as RPL14 and RPS6, thereby inhibiting polysome assembly and mRNA loading. Mono-ADP-ribosylation of ribosomal subunits is promoted by NMNAT2. Involved in the unfolded protein response (UPR) by ADP-ribosylating and activating EIF2AK3 and ERN1, two important UPR effectors. May also mediate mono-ADP-ribosylation of karyopherin KPNB1 a nuclear import factor. May not modify proteins on arginine or cysteine residues compared to other mono-ADP-ribosyltransferases.</text>
</comment>
<dbReference type="GO" id="GO:0005789">
    <property type="term" value="C:endoplasmic reticulum membrane"/>
    <property type="evidence" value="ECO:0007669"/>
    <property type="project" value="UniProtKB-SubCell"/>
</dbReference>
<organism evidence="18 19">
    <name type="scientific">Patella caerulea</name>
    <name type="common">Rayed Mediterranean limpet</name>
    <dbReference type="NCBI Taxonomy" id="87958"/>
    <lineage>
        <taxon>Eukaryota</taxon>
        <taxon>Metazoa</taxon>
        <taxon>Spiralia</taxon>
        <taxon>Lophotrochozoa</taxon>
        <taxon>Mollusca</taxon>
        <taxon>Gastropoda</taxon>
        <taxon>Patellogastropoda</taxon>
        <taxon>Patelloidea</taxon>
        <taxon>Patellidae</taxon>
        <taxon>Patella</taxon>
    </lineage>
</organism>
<evidence type="ECO:0000256" key="11">
    <source>
        <dbReference type="ARBA" id="ARBA00023230"/>
    </source>
</evidence>
<keyword evidence="5" id="KW-0548">Nucleotidyltransferase</keyword>
<sequence length="329" mass="37693">MSAQDRSETIRFIEEKIQLDPQAADLHLSLFSAALHSYRYDTVLRPFPPMFLQSDTEKDKTALEKVFKEIPKITNISNEINKLSDNALNLLKWIFESKRFNLRSLSDKNSFESIQKLTGNNSPVPPPSYIFELEPSEASNEKFQEIRQNRKLMYAYHGSRTENFHSILHNGLASHMNKTSVFGEGTYLSGELGVSLNYSPSGYTWANSEIGKMFGLIAVCEMIDDPTVKCQTNETNGSKKKSRAYAANSMGGDVPEKYYVVQNNEVIRLKYILIYVDKNNSTQTNRLVQPTFFQEHKFVIMLFFYAFLLLGVGLANSKTFKYHIKRLLK</sequence>
<dbReference type="Gene3D" id="3.90.228.10">
    <property type="match status" value="1"/>
</dbReference>
<evidence type="ECO:0000256" key="9">
    <source>
        <dbReference type="ARBA" id="ARBA00023027"/>
    </source>
</evidence>
<keyword evidence="6" id="KW-0013">ADP-ribosylation</keyword>
<dbReference type="Proteomes" id="UP001347796">
    <property type="component" value="Unassembled WGS sequence"/>
</dbReference>
<evidence type="ECO:0000256" key="13">
    <source>
        <dbReference type="ARBA" id="ARBA00056446"/>
    </source>
</evidence>
<dbReference type="EMBL" id="JAZGQO010000002">
    <property type="protein sequence ID" value="KAK6192012.1"/>
    <property type="molecule type" value="Genomic_DNA"/>
</dbReference>
<dbReference type="AlphaFoldDB" id="A0AAN8KB47"/>
<protein>
    <recommendedName>
        <fullName evidence="15">Poly [ADP-ribose] polymerase</fullName>
        <shortName evidence="15">PARP</shortName>
        <ecNumber evidence="15">2.4.2.-</ecNumber>
    </recommendedName>
</protein>
<keyword evidence="7" id="KW-0256">Endoplasmic reticulum</keyword>
<dbReference type="InterPro" id="IPR041400">
    <property type="entry name" value="PARP16_N"/>
</dbReference>
<dbReference type="Pfam" id="PF18084">
    <property type="entry name" value="ARTD15_N"/>
    <property type="match status" value="1"/>
</dbReference>
<evidence type="ECO:0000256" key="4">
    <source>
        <dbReference type="ARBA" id="ARBA00022692"/>
    </source>
</evidence>
<comment type="subcellular location">
    <subcellularLocation>
        <location evidence="1">Endoplasmic reticulum membrane</location>
        <topology evidence="1">Single-pass type IV membrane protein</topology>
    </subcellularLocation>
</comment>
<keyword evidence="11" id="KW-0834">Unfolded protein response</keyword>
<keyword evidence="19" id="KW-1185">Reference proteome</keyword>